<dbReference type="Pfam" id="PF04560">
    <property type="entry name" value="RNA_pol_Rpb2_7"/>
    <property type="match status" value="1"/>
</dbReference>
<dbReference type="InterPro" id="IPR007646">
    <property type="entry name" value="RNA_pol_Rpb2_4"/>
</dbReference>
<evidence type="ECO:0000256" key="1">
    <source>
        <dbReference type="ARBA" id="ARBA00006835"/>
    </source>
</evidence>
<dbReference type="PROSITE" id="PS01166">
    <property type="entry name" value="RNA_POL_BETA"/>
    <property type="match status" value="1"/>
</dbReference>
<dbReference type="Pfam" id="PF00562">
    <property type="entry name" value="RNA_pol_Rpb2_6"/>
    <property type="match status" value="1"/>
</dbReference>
<dbReference type="GO" id="GO:0000428">
    <property type="term" value="C:DNA-directed RNA polymerase complex"/>
    <property type="evidence" value="ECO:0007669"/>
    <property type="project" value="UniProtKB-KW"/>
</dbReference>
<dbReference type="GO" id="GO:0006351">
    <property type="term" value="P:DNA-templated transcription"/>
    <property type="evidence" value="ECO:0007669"/>
    <property type="project" value="InterPro"/>
</dbReference>
<dbReference type="InterPro" id="IPR007641">
    <property type="entry name" value="RNA_pol_Rpb2_7"/>
</dbReference>
<dbReference type="EC" id="2.7.7.6" evidence="2"/>
<comment type="similarity">
    <text evidence="1">Belongs to the RNA polymerase beta chain family.</text>
</comment>
<keyword evidence="5" id="KW-0548">Nucleotidyltransferase</keyword>
<dbReference type="PANTHER" id="PTHR20856">
    <property type="entry name" value="DNA-DIRECTED RNA POLYMERASE I SUBUNIT 2"/>
    <property type="match status" value="1"/>
</dbReference>
<dbReference type="AlphaFoldDB" id="A0A6C0BTV7"/>
<evidence type="ECO:0000256" key="4">
    <source>
        <dbReference type="ARBA" id="ARBA00022679"/>
    </source>
</evidence>
<dbReference type="Gene3D" id="2.40.270.10">
    <property type="entry name" value="DNA-directed RNA polymerase, subunit 2, domain 6"/>
    <property type="match status" value="1"/>
</dbReference>
<dbReference type="GO" id="GO:0003899">
    <property type="term" value="F:DNA-directed RNA polymerase activity"/>
    <property type="evidence" value="ECO:0007669"/>
    <property type="project" value="UniProtKB-EC"/>
</dbReference>
<dbReference type="CDD" id="cd00653">
    <property type="entry name" value="RNA_pol_B_RPB2"/>
    <property type="match status" value="1"/>
</dbReference>
<dbReference type="Gene3D" id="3.90.1100.10">
    <property type="match status" value="2"/>
</dbReference>
<dbReference type="FunFam" id="3.90.1800.10:FF:000002">
    <property type="entry name" value="DNA-directed RNA polymerase subunit beta"/>
    <property type="match status" value="1"/>
</dbReference>
<feature type="domain" description="RNA polymerase Rpb2" evidence="11">
    <location>
        <begin position="213"/>
        <end position="363"/>
    </location>
</feature>
<feature type="domain" description="RNA polymerase Rpb2" evidence="13">
    <location>
        <begin position="447"/>
        <end position="511"/>
    </location>
</feature>
<evidence type="ECO:0000259" key="10">
    <source>
        <dbReference type="Pfam" id="PF04560"/>
    </source>
</evidence>
<dbReference type="InterPro" id="IPR015712">
    <property type="entry name" value="DNA-dir_RNA_pol_su2"/>
</dbReference>
<evidence type="ECO:0000259" key="13">
    <source>
        <dbReference type="Pfam" id="PF04565"/>
    </source>
</evidence>
<evidence type="ECO:0000256" key="3">
    <source>
        <dbReference type="ARBA" id="ARBA00022478"/>
    </source>
</evidence>
<dbReference type="InterPro" id="IPR037033">
    <property type="entry name" value="DNA-dir_RNAP_su2_hyb_sf"/>
</dbReference>
<evidence type="ECO:0000256" key="8">
    <source>
        <dbReference type="ARBA" id="ARBA00023163"/>
    </source>
</evidence>
<sequence length="1136" mass="129595">MLNDECIFKLIDKYFEENSLTYHQINSYDDFIDNIFPTIISQFFPITLDYTDSKVKQIVINVKNINIESPYYTENNGCSKIMTPSVARLRNFTYSLVVTSTITVLITINDGNKIQILPEKEINNVIITKIPIIVKSKYCTSKYDYKSECYLDPGGYFIVNGNEKVLISQEKIAPNIIQIYPNSKNSSKYSYSSEVKSSNDSTYGINKNISIKITNKPSMFDNGIYISLPHVKQDIPVFLVFRALGCLSDKEIIYFIIDNNGSDIDKTMTKILYKSLLEVSEHRTENESIKYISKYLNNNGSTFTNEMKFNYCKNIIQKEYLPHLKDNLSKLYFTGLMINKLLKCFLGIEGPSDRDSYYNKRIETSGALFGNLTIQGISKIVKDMKTYINKEINTGVWTINNNYYDIINDINITKIIKNTYIESVLKGALATGNWGLKNNNNKQGVSQVLNRLTFMSTISHLRRLSTPVDSTGKLIPPRKLHSTQWGYVCPTETPEGQSVGVVKNISMMCEITNMLSSSVVIEMIDQFIISFDKLDIFSYNKLDYVKVFINGSWIGYTQKPDILVQYFKEQRTKCLIHPHNSIHWNVSDYSIHIFTDRGRCIRPIIKVSDTLNDVNIDFIKKLKWSEFFLPQGKGLLEYIDPCETDNCMILMDYKKYKPKNNSFTHIEIHPCLILGALASCIPFLNHNQSPRNTYQSAMGKQAIGIHTTNLNKRYDTFSHVLFSPQKPFINTRIMKHFNFNSMPSGINAIVAIATYTGYNQEDSVIINQSAIDRGLFSSTFYRTYKDEEEKNQLSGDEDIFCMPKLDKLLLPKPCNYSKLESNGFVKPNTFINNNDIIIGKVMPIKDNKEYSYKDSSTQIKNNETGYVDSNYVGINGEGYRFCKVRMRSHRVPEIGDKVSSRHGQKGTIGMTYLQEDMPFTKDGIVPDIIINPHAIPSRMTIAQLIECILGKSCALLGYEGDGTGFNNTNVDDVIKILESQGFNGTGNEVLYSGINGEQMKTSIFMGPTYYQKLKHMSCDKVHSRSSGPIVAMTRQPSEGRSNHGGLRFGEMERDCMISHGSSYFLKERMLDVSDKYTVYICNKCNLISTGNNEDGIYECKKCNNYSNFTKIYIPYACKLLFQELMAMSIGPRMITE</sequence>
<dbReference type="Pfam" id="PF04563">
    <property type="entry name" value="RNA_pol_Rpb2_1"/>
    <property type="match status" value="1"/>
</dbReference>
<dbReference type="Pfam" id="PF04565">
    <property type="entry name" value="RNA_pol_Rpb2_3"/>
    <property type="match status" value="1"/>
</dbReference>
<accession>A0A6C0BTV7</accession>
<proteinExistence type="inferred from homology"/>
<dbReference type="InterPro" id="IPR037034">
    <property type="entry name" value="RNA_pol_Rpb2_2_sf"/>
</dbReference>
<evidence type="ECO:0000259" key="11">
    <source>
        <dbReference type="Pfam" id="PF04561"/>
    </source>
</evidence>
<feature type="domain" description="RNA polymerase Rpb2" evidence="10">
    <location>
        <begin position="1044"/>
        <end position="1135"/>
    </location>
</feature>
<dbReference type="Gene3D" id="2.40.50.150">
    <property type="match status" value="1"/>
</dbReference>
<keyword evidence="3" id="KW-0240">DNA-directed RNA polymerase</keyword>
<dbReference type="FunFam" id="2.40.270.10:FF:000006">
    <property type="entry name" value="DNA-directed RNA polymerase subunit beta"/>
    <property type="match status" value="1"/>
</dbReference>
<dbReference type="EMBL" id="MN739245">
    <property type="protein sequence ID" value="QHS95211.1"/>
    <property type="molecule type" value="Genomic_DNA"/>
</dbReference>
<dbReference type="InterPro" id="IPR007644">
    <property type="entry name" value="RNA_pol_bsu_protrusion"/>
</dbReference>
<dbReference type="Pfam" id="PF04566">
    <property type="entry name" value="RNA_pol_Rpb2_4"/>
    <property type="match status" value="1"/>
</dbReference>
<dbReference type="InterPro" id="IPR007645">
    <property type="entry name" value="RNA_pol_Rpb2_3"/>
</dbReference>
<dbReference type="Pfam" id="PF04561">
    <property type="entry name" value="RNA_pol_Rpb2_2"/>
    <property type="match status" value="1"/>
</dbReference>
<dbReference type="InterPro" id="IPR007121">
    <property type="entry name" value="RNA_pol_bsu_CS"/>
</dbReference>
<organism evidence="15">
    <name type="scientific">viral metagenome</name>
    <dbReference type="NCBI Taxonomy" id="1070528"/>
    <lineage>
        <taxon>unclassified sequences</taxon>
        <taxon>metagenomes</taxon>
        <taxon>organismal metagenomes</taxon>
    </lineage>
</organism>
<keyword evidence="8" id="KW-0804">Transcription</keyword>
<dbReference type="InterPro" id="IPR014724">
    <property type="entry name" value="RNA_pol_RPB2_OB-fold"/>
</dbReference>
<keyword evidence="7" id="KW-0862">Zinc</keyword>
<keyword evidence="6" id="KW-0479">Metal-binding</keyword>
<dbReference type="SUPFAM" id="SSF64484">
    <property type="entry name" value="beta and beta-prime subunits of DNA dependent RNA-polymerase"/>
    <property type="match status" value="1"/>
</dbReference>
<keyword evidence="4" id="KW-0808">Transferase</keyword>
<dbReference type="Gene3D" id="3.90.1800.10">
    <property type="entry name" value="RNA polymerase alpha subunit dimerisation domain"/>
    <property type="match status" value="1"/>
</dbReference>
<evidence type="ECO:0000256" key="6">
    <source>
        <dbReference type="ARBA" id="ARBA00022723"/>
    </source>
</evidence>
<protein>
    <recommendedName>
        <fullName evidence="2">DNA-directed RNA polymerase</fullName>
        <ecNumber evidence="2">2.7.7.6</ecNumber>
    </recommendedName>
</protein>
<evidence type="ECO:0000259" key="9">
    <source>
        <dbReference type="Pfam" id="PF00562"/>
    </source>
</evidence>
<reference evidence="15" key="1">
    <citation type="journal article" date="2020" name="Nature">
        <title>Giant virus diversity and host interactions through global metagenomics.</title>
        <authorList>
            <person name="Schulz F."/>
            <person name="Roux S."/>
            <person name="Paez-Espino D."/>
            <person name="Jungbluth S."/>
            <person name="Walsh D.A."/>
            <person name="Denef V.J."/>
            <person name="McMahon K.D."/>
            <person name="Konstantinidis K.T."/>
            <person name="Eloe-Fadrosh E.A."/>
            <person name="Kyrpides N.C."/>
            <person name="Woyke T."/>
        </authorList>
    </citation>
    <scope>NUCLEOTIDE SEQUENCE</scope>
    <source>
        <strain evidence="15">GVMAG-M-3300018428-35</strain>
    </source>
</reference>
<evidence type="ECO:0000259" key="14">
    <source>
        <dbReference type="Pfam" id="PF04566"/>
    </source>
</evidence>
<evidence type="ECO:0000313" key="15">
    <source>
        <dbReference type="EMBL" id="QHS95211.1"/>
    </source>
</evidence>
<evidence type="ECO:0000256" key="7">
    <source>
        <dbReference type="ARBA" id="ARBA00022833"/>
    </source>
</evidence>
<feature type="domain" description="RNA polymerase Rpb2" evidence="14">
    <location>
        <begin position="547"/>
        <end position="607"/>
    </location>
</feature>
<dbReference type="GO" id="GO:0032549">
    <property type="term" value="F:ribonucleoside binding"/>
    <property type="evidence" value="ECO:0007669"/>
    <property type="project" value="InterPro"/>
</dbReference>
<feature type="domain" description="DNA-directed RNA polymerase subunit 2 hybrid-binding" evidence="9">
    <location>
        <begin position="678"/>
        <end position="1041"/>
    </location>
</feature>
<name>A0A6C0BTV7_9ZZZZ</name>
<evidence type="ECO:0000256" key="5">
    <source>
        <dbReference type="ARBA" id="ARBA00022695"/>
    </source>
</evidence>
<dbReference type="InterPro" id="IPR007642">
    <property type="entry name" value="RNA_pol_Rpb2_2"/>
</dbReference>
<dbReference type="GO" id="GO:0046872">
    <property type="term" value="F:metal ion binding"/>
    <property type="evidence" value="ECO:0007669"/>
    <property type="project" value="UniProtKB-KW"/>
</dbReference>
<dbReference type="GO" id="GO:0003677">
    <property type="term" value="F:DNA binding"/>
    <property type="evidence" value="ECO:0007669"/>
    <property type="project" value="InterPro"/>
</dbReference>
<evidence type="ECO:0000256" key="2">
    <source>
        <dbReference type="ARBA" id="ARBA00012418"/>
    </source>
</evidence>
<evidence type="ECO:0000259" key="12">
    <source>
        <dbReference type="Pfam" id="PF04563"/>
    </source>
</evidence>
<feature type="domain" description="RNA polymerase beta subunit protrusion" evidence="12">
    <location>
        <begin position="20"/>
        <end position="396"/>
    </location>
</feature>
<dbReference type="Gene3D" id="3.90.1110.10">
    <property type="entry name" value="RNA polymerase Rpb2, domain 2"/>
    <property type="match status" value="1"/>
</dbReference>
<dbReference type="InterPro" id="IPR007120">
    <property type="entry name" value="DNA-dir_RNAP_su2_dom"/>
</dbReference>